<dbReference type="AlphaFoldDB" id="A0A7R8XFH5"/>
<evidence type="ECO:0000256" key="6">
    <source>
        <dbReference type="ARBA" id="ARBA00022701"/>
    </source>
</evidence>
<dbReference type="GO" id="GO:0005874">
    <property type="term" value="C:microtubule"/>
    <property type="evidence" value="ECO:0007669"/>
    <property type="project" value="UniProtKB-KW"/>
</dbReference>
<dbReference type="PANTHER" id="PTHR32078:SF1">
    <property type="entry name" value="NUCLEAR PROTEIN MDM1"/>
    <property type="match status" value="1"/>
</dbReference>
<dbReference type="EMBL" id="CAJPEV010001247">
    <property type="protein sequence ID" value="CAG0891604.1"/>
    <property type="molecule type" value="Genomic_DNA"/>
</dbReference>
<organism evidence="11">
    <name type="scientific">Darwinula stevensoni</name>
    <dbReference type="NCBI Taxonomy" id="69355"/>
    <lineage>
        <taxon>Eukaryota</taxon>
        <taxon>Metazoa</taxon>
        <taxon>Ecdysozoa</taxon>
        <taxon>Arthropoda</taxon>
        <taxon>Crustacea</taxon>
        <taxon>Oligostraca</taxon>
        <taxon>Ostracoda</taxon>
        <taxon>Podocopa</taxon>
        <taxon>Podocopida</taxon>
        <taxon>Darwinulocopina</taxon>
        <taxon>Darwinuloidea</taxon>
        <taxon>Darwinulidae</taxon>
        <taxon>Darwinula</taxon>
    </lineage>
</organism>
<comment type="similarity">
    <text evidence="3">Belongs to the MDM1 family.</text>
</comment>
<comment type="function">
    <text evidence="9">Microtubule-binding protein that negatively regulates centriole duplication. Binds to and stabilizes microtubules.</text>
</comment>
<evidence type="ECO:0000256" key="3">
    <source>
        <dbReference type="ARBA" id="ARBA00010494"/>
    </source>
</evidence>
<gene>
    <name evidence="11" type="ORF">DSTB1V02_LOCUS6660</name>
</gene>
<feature type="region of interest" description="Disordered" evidence="10">
    <location>
        <begin position="244"/>
        <end position="280"/>
    </location>
</feature>
<dbReference type="Pfam" id="PF15501">
    <property type="entry name" value="MDM1"/>
    <property type="match status" value="1"/>
</dbReference>
<feature type="region of interest" description="Disordered" evidence="10">
    <location>
        <begin position="475"/>
        <end position="525"/>
    </location>
</feature>
<accession>A0A7R8XFH5</accession>
<evidence type="ECO:0000256" key="1">
    <source>
        <dbReference type="ARBA" id="ARBA00004114"/>
    </source>
</evidence>
<keyword evidence="8" id="KW-0539">Nucleus</keyword>
<evidence type="ECO:0000256" key="9">
    <source>
        <dbReference type="ARBA" id="ARBA00045771"/>
    </source>
</evidence>
<keyword evidence="5" id="KW-0963">Cytoplasm</keyword>
<dbReference type="GO" id="GO:0008017">
    <property type="term" value="F:microtubule binding"/>
    <property type="evidence" value="ECO:0007669"/>
    <property type="project" value="InterPro"/>
</dbReference>
<evidence type="ECO:0000313" key="11">
    <source>
        <dbReference type="EMBL" id="CAD7246817.1"/>
    </source>
</evidence>
<evidence type="ECO:0000256" key="8">
    <source>
        <dbReference type="ARBA" id="ARBA00023242"/>
    </source>
</evidence>
<dbReference type="PANTHER" id="PTHR32078">
    <property type="entry name" value="NUCLEAR PROTEIN MDM1"/>
    <property type="match status" value="1"/>
</dbReference>
<reference evidence="11" key="1">
    <citation type="submission" date="2020-11" db="EMBL/GenBank/DDBJ databases">
        <authorList>
            <person name="Tran Van P."/>
        </authorList>
    </citation>
    <scope>NUCLEOTIDE SEQUENCE</scope>
</reference>
<keyword evidence="6" id="KW-0493">Microtubule</keyword>
<evidence type="ECO:0000256" key="7">
    <source>
        <dbReference type="ARBA" id="ARBA00023212"/>
    </source>
</evidence>
<proteinExistence type="inferred from homology"/>
<dbReference type="GO" id="GO:0005634">
    <property type="term" value="C:nucleus"/>
    <property type="evidence" value="ECO:0007669"/>
    <property type="project" value="UniProtKB-SubCell"/>
</dbReference>
<dbReference type="GO" id="GO:0046600">
    <property type="term" value="P:negative regulation of centriole replication"/>
    <property type="evidence" value="ECO:0007669"/>
    <property type="project" value="InterPro"/>
</dbReference>
<feature type="compositionally biased region" description="Basic and acidic residues" evidence="10">
    <location>
        <begin position="85"/>
        <end position="104"/>
    </location>
</feature>
<evidence type="ECO:0000256" key="5">
    <source>
        <dbReference type="ARBA" id="ARBA00022490"/>
    </source>
</evidence>
<dbReference type="OrthoDB" id="6365214at2759"/>
<dbReference type="EMBL" id="LR900764">
    <property type="protein sequence ID" value="CAD7246817.1"/>
    <property type="molecule type" value="Genomic_DNA"/>
</dbReference>
<feature type="compositionally biased region" description="Low complexity" evidence="10">
    <location>
        <begin position="271"/>
        <end position="280"/>
    </location>
</feature>
<feature type="region of interest" description="Disordered" evidence="10">
    <location>
        <begin position="341"/>
        <end position="456"/>
    </location>
</feature>
<dbReference type="GO" id="GO:0005814">
    <property type="term" value="C:centriole"/>
    <property type="evidence" value="ECO:0007669"/>
    <property type="project" value="UniProtKB-SubCell"/>
</dbReference>
<protein>
    <recommendedName>
        <fullName evidence="4">Nuclear protein MDM1</fullName>
    </recommendedName>
</protein>
<evidence type="ECO:0000256" key="2">
    <source>
        <dbReference type="ARBA" id="ARBA00004123"/>
    </source>
</evidence>
<feature type="compositionally biased region" description="Basic and acidic residues" evidence="10">
    <location>
        <begin position="345"/>
        <end position="374"/>
    </location>
</feature>
<sequence>MSVVLLKQLWTIFSPYDAAVGSTHNHFSSVLLKPKENIPEPVFPRRRKHPELAYNTSPWYGNLRDGGHQAHASSDALDSPPQSNDRARSTYREDRESAGRRSRSEGPQNRSLGRLSFLSRPPPFGCDIDFKIPYNYPPPARSAYVPKESSEYALQYCWPRSLESTPRKTPRPDMVPDTPRKSQSLSLIGADQATGWRGMNGQVTAGTPTQDTSTEKVVRRKYKSEYSKKFRPFSAYQYVDGQWRKAKGDPSMPGEEDDNTDAEASNYHGHSTSTSVTPISTPDVHAKPWYAEVSELRKQAGQYRCRGWGTGLTSEHMAGLYKEQAATPRRSSITSTYTAAILANKSDRESPKREKGREKEKEKDKEKEEAEKEKKAKPKLAPKPRPPRSAAKPGPRPGSSEGTTKREPSSTVTGTERKRPPSAPPKPSARTPLPTKRLPTKDTAQKKPPVGTFTLPHGSAIFSALHLQSFGFASTAEKPKVPPKKTPSPSTPKVNGSTWKGAQPPPKPPTSGEFQYHYRYISTNA</sequence>
<name>A0A7R8XFH5_9CRUS</name>
<feature type="region of interest" description="Disordered" evidence="10">
    <location>
        <begin position="57"/>
        <end position="118"/>
    </location>
</feature>
<evidence type="ECO:0000256" key="10">
    <source>
        <dbReference type="SAM" id="MobiDB-lite"/>
    </source>
</evidence>
<dbReference type="InterPro" id="IPR029136">
    <property type="entry name" value="MDM1"/>
</dbReference>
<feature type="compositionally biased region" description="Basic residues" evidence="10">
    <location>
        <begin position="375"/>
        <end position="386"/>
    </location>
</feature>
<evidence type="ECO:0000256" key="4">
    <source>
        <dbReference type="ARBA" id="ARBA00013508"/>
    </source>
</evidence>
<comment type="subcellular location">
    <subcellularLocation>
        <location evidence="1">Cytoplasm</location>
        <location evidence="1">Cytoskeleton</location>
        <location evidence="1">Microtubule organizing center</location>
        <location evidence="1">Centrosome</location>
        <location evidence="1">Centriole</location>
    </subcellularLocation>
    <subcellularLocation>
        <location evidence="2">Nucleus</location>
    </subcellularLocation>
</comment>
<keyword evidence="12" id="KW-1185">Reference proteome</keyword>
<keyword evidence="7" id="KW-0206">Cytoskeleton</keyword>
<evidence type="ECO:0000313" key="12">
    <source>
        <dbReference type="Proteomes" id="UP000677054"/>
    </source>
</evidence>
<dbReference type="Proteomes" id="UP000677054">
    <property type="component" value="Unassembled WGS sequence"/>
</dbReference>
<feature type="region of interest" description="Disordered" evidence="10">
    <location>
        <begin position="163"/>
        <end position="216"/>
    </location>
</feature>
<feature type="compositionally biased region" description="Polar residues" evidence="10">
    <location>
        <begin position="201"/>
        <end position="212"/>
    </location>
</feature>